<dbReference type="RefSeq" id="WP_345185593.1">
    <property type="nucleotide sequence ID" value="NZ_BAABGP010000008.1"/>
</dbReference>
<evidence type="ECO:0000256" key="1">
    <source>
        <dbReference type="SAM" id="Phobius"/>
    </source>
</evidence>
<evidence type="ECO:0000313" key="3">
    <source>
        <dbReference type="Proteomes" id="UP001500731"/>
    </source>
</evidence>
<dbReference type="Proteomes" id="UP001500731">
    <property type="component" value="Unassembled WGS sequence"/>
</dbReference>
<reference evidence="3" key="1">
    <citation type="journal article" date="2019" name="Int. J. Syst. Evol. Microbiol.">
        <title>The Global Catalogue of Microorganisms (GCM) 10K type strain sequencing project: providing services to taxonomists for standard genome sequencing and annotation.</title>
        <authorList>
            <consortium name="The Broad Institute Genomics Platform"/>
            <consortium name="The Broad Institute Genome Sequencing Center for Infectious Disease"/>
            <person name="Wu L."/>
            <person name="Ma J."/>
        </authorList>
    </citation>
    <scope>NUCLEOTIDE SEQUENCE [LARGE SCALE GENOMIC DNA]</scope>
    <source>
        <strain evidence="3">JCM 17839</strain>
    </source>
</reference>
<keyword evidence="3" id="KW-1185">Reference proteome</keyword>
<keyword evidence="1" id="KW-0812">Transmembrane</keyword>
<organism evidence="2 3">
    <name type="scientific">Microbacterium panaciterrae</name>
    <dbReference type="NCBI Taxonomy" id="985759"/>
    <lineage>
        <taxon>Bacteria</taxon>
        <taxon>Bacillati</taxon>
        <taxon>Actinomycetota</taxon>
        <taxon>Actinomycetes</taxon>
        <taxon>Micrococcales</taxon>
        <taxon>Microbacteriaceae</taxon>
        <taxon>Microbacterium</taxon>
    </lineage>
</organism>
<keyword evidence="1" id="KW-0472">Membrane</keyword>
<feature type="transmembrane region" description="Helical" evidence="1">
    <location>
        <begin position="319"/>
        <end position="343"/>
    </location>
</feature>
<feature type="transmembrane region" description="Helical" evidence="1">
    <location>
        <begin position="705"/>
        <end position="727"/>
    </location>
</feature>
<gene>
    <name evidence="2" type="ORF">GCM10023171_14180</name>
</gene>
<feature type="transmembrane region" description="Helical" evidence="1">
    <location>
        <begin position="276"/>
        <end position="298"/>
    </location>
</feature>
<feature type="transmembrane region" description="Helical" evidence="1">
    <location>
        <begin position="479"/>
        <end position="500"/>
    </location>
</feature>
<accession>A0ABP8PA08</accession>
<feature type="transmembrane region" description="Helical" evidence="1">
    <location>
        <begin position="389"/>
        <end position="412"/>
    </location>
</feature>
<sequence>MTFAVKRARQQIARLLLVLLAGLLVVAGVGGTAALSGRLVDDGLHRIATAADPASRAATVSALSAADPAAQEEAVRAAIGRAFGRAPIEVGRIAVSEISLGTPEAVQAIAGRAAHDAGALEDGAWPTRAGDAAVLAAAAARRGWHIGDRIRLGSATAGGDVVVTVVGIWRAKDPADPVWAGNPAVGSGDSQGAAGPVLIRDADMARLGTTATVTWTIEPAGLSARTLDAYRAGVGALTDLPEKVDPDSRSSTRIGGGLDGLLDRLTRTVTIARGTLIVPAAIILTLGAIAVTVILAALTGARREELALRRARGSSGTQIATAAAGEAASFVGAGAALALLLLVSARAGGTAAFLAAGVLVCVAGGAAGVTAVRASDPRGAGRSDAGRGILAVLLVPLAIALVIAGLAVWQLVAQHGVLAPDGSADPVASSAGAAAMLAAALAVPVLAVILAAIAERAARGSRGIMPVLPLRRIARRAELVAVAILCLALASASVTLALGAQPLATAAERSATSAALGLDVRASVSDSRAALPSVADTAALPSVTGATEVLHRGLIVGADTVDLVAADVAALPVPAGVRSVVVARSGAALPVAVTSSFAQRLGATTGTGFTATVQPDGARLTVRIVAILADIPGIGSAPGVLADRAGVMSAMEADTQAAVSADELWIATTDPAAVAATIRSRATDPVRILTPAAVSDVPITGTTSILLAVGAVAAALLGVLGFLAATASDRARGADERTVLRSLGLRPSRQSAGRAGEIVGIAFVAILGGVAAGLVVTAVVLPVMWGSGS</sequence>
<evidence type="ECO:0000313" key="2">
    <source>
        <dbReference type="EMBL" id="GAA4483139.1"/>
    </source>
</evidence>
<comment type="caution">
    <text evidence="2">The sequence shown here is derived from an EMBL/GenBank/DDBJ whole genome shotgun (WGS) entry which is preliminary data.</text>
</comment>
<dbReference type="EMBL" id="BAABGP010000008">
    <property type="protein sequence ID" value="GAA4483139.1"/>
    <property type="molecule type" value="Genomic_DNA"/>
</dbReference>
<protein>
    <recommendedName>
        <fullName evidence="4">FtsX-like permease family protein</fullName>
    </recommendedName>
</protein>
<name>A0ABP8PA08_9MICO</name>
<proteinExistence type="predicted"/>
<keyword evidence="1" id="KW-1133">Transmembrane helix</keyword>
<feature type="transmembrane region" description="Helical" evidence="1">
    <location>
        <begin position="349"/>
        <end position="369"/>
    </location>
</feature>
<evidence type="ECO:0008006" key="4">
    <source>
        <dbReference type="Google" id="ProtNLM"/>
    </source>
</evidence>
<feature type="transmembrane region" description="Helical" evidence="1">
    <location>
        <begin position="432"/>
        <end position="458"/>
    </location>
</feature>
<feature type="transmembrane region" description="Helical" evidence="1">
    <location>
        <begin position="758"/>
        <end position="785"/>
    </location>
</feature>